<feature type="compositionally biased region" description="Low complexity" evidence="7">
    <location>
        <begin position="26"/>
        <end position="36"/>
    </location>
</feature>
<dbReference type="Proteomes" id="UP001140949">
    <property type="component" value="Unassembled WGS sequence"/>
</dbReference>
<organism evidence="9 10">
    <name type="scientific">Iris pallida</name>
    <name type="common">Sweet iris</name>
    <dbReference type="NCBI Taxonomy" id="29817"/>
    <lineage>
        <taxon>Eukaryota</taxon>
        <taxon>Viridiplantae</taxon>
        <taxon>Streptophyta</taxon>
        <taxon>Embryophyta</taxon>
        <taxon>Tracheophyta</taxon>
        <taxon>Spermatophyta</taxon>
        <taxon>Magnoliopsida</taxon>
        <taxon>Liliopsida</taxon>
        <taxon>Asparagales</taxon>
        <taxon>Iridaceae</taxon>
        <taxon>Iridoideae</taxon>
        <taxon>Irideae</taxon>
        <taxon>Iris</taxon>
    </lineage>
</organism>
<comment type="caution">
    <text evidence="9">The sequence shown here is derived from an EMBL/GenBank/DDBJ whole genome shotgun (WGS) entry which is preliminary data.</text>
</comment>
<evidence type="ECO:0000313" key="10">
    <source>
        <dbReference type="Proteomes" id="UP001140949"/>
    </source>
</evidence>
<evidence type="ECO:0000256" key="5">
    <source>
        <dbReference type="ARBA" id="ARBA00022989"/>
    </source>
</evidence>
<comment type="subcellular location">
    <subcellularLocation>
        <location evidence="1">Membrane</location>
        <topology evidence="1">Multi-pass membrane protein</topology>
    </subcellularLocation>
</comment>
<feature type="compositionally biased region" description="Polar residues" evidence="7">
    <location>
        <begin position="1"/>
        <end position="10"/>
    </location>
</feature>
<dbReference type="AlphaFoldDB" id="A0AAX6HUZ9"/>
<feature type="region of interest" description="Disordered" evidence="7">
    <location>
        <begin position="509"/>
        <end position="539"/>
    </location>
</feature>
<feature type="compositionally biased region" description="Gly residues" evidence="7">
    <location>
        <begin position="476"/>
        <end position="487"/>
    </location>
</feature>
<feature type="region of interest" description="Disordered" evidence="7">
    <location>
        <begin position="1"/>
        <end position="38"/>
    </location>
</feature>
<dbReference type="Pfam" id="PF07690">
    <property type="entry name" value="MFS_1"/>
    <property type="match status" value="1"/>
</dbReference>
<dbReference type="GO" id="GO:0006817">
    <property type="term" value="P:phosphate ion transport"/>
    <property type="evidence" value="ECO:0007669"/>
    <property type="project" value="UniProtKB-KW"/>
</dbReference>
<keyword evidence="2" id="KW-0813">Transport</keyword>
<evidence type="ECO:0000256" key="7">
    <source>
        <dbReference type="SAM" id="MobiDB-lite"/>
    </source>
</evidence>
<evidence type="ECO:0000256" key="4">
    <source>
        <dbReference type="ARBA" id="ARBA00022847"/>
    </source>
</evidence>
<dbReference type="SUPFAM" id="SSF103473">
    <property type="entry name" value="MFS general substrate transporter"/>
    <property type="match status" value="1"/>
</dbReference>
<keyword evidence="10" id="KW-1185">Reference proteome</keyword>
<dbReference type="GO" id="GO:0015293">
    <property type="term" value="F:symporter activity"/>
    <property type="evidence" value="ECO:0007669"/>
    <property type="project" value="UniProtKB-KW"/>
</dbReference>
<evidence type="ECO:0000313" key="9">
    <source>
        <dbReference type="EMBL" id="KAJ6844095.1"/>
    </source>
</evidence>
<feature type="region of interest" description="Disordered" evidence="7">
    <location>
        <begin position="252"/>
        <end position="316"/>
    </location>
</feature>
<name>A0AAX6HUZ9_IRIPA</name>
<protein>
    <submittedName>
        <fullName evidence="9">Organic cation/carnitine transporter 1</fullName>
    </submittedName>
</protein>
<keyword evidence="3 8" id="KW-0812">Transmembrane</keyword>
<dbReference type="InterPro" id="IPR011701">
    <property type="entry name" value="MFS"/>
</dbReference>
<reference evidence="9" key="1">
    <citation type="journal article" date="2023" name="GigaByte">
        <title>Genome assembly of the bearded iris, Iris pallida Lam.</title>
        <authorList>
            <person name="Bruccoleri R.E."/>
            <person name="Oakeley E.J."/>
            <person name="Faust A.M.E."/>
            <person name="Altorfer M."/>
            <person name="Dessus-Babus S."/>
            <person name="Burckhardt D."/>
            <person name="Oertli M."/>
            <person name="Naumann U."/>
            <person name="Petersen F."/>
            <person name="Wong J."/>
        </authorList>
    </citation>
    <scope>NUCLEOTIDE SEQUENCE</scope>
    <source>
        <strain evidence="9">GSM-AAB239-AS_SAM_17_03QT</strain>
    </source>
</reference>
<dbReference type="Gene3D" id="1.20.1250.20">
    <property type="entry name" value="MFS general substrate transporter like domains"/>
    <property type="match status" value="1"/>
</dbReference>
<keyword evidence="4" id="KW-0769">Symport</keyword>
<proteinExistence type="predicted"/>
<evidence type="ECO:0000256" key="1">
    <source>
        <dbReference type="ARBA" id="ARBA00004141"/>
    </source>
</evidence>
<keyword evidence="6 8" id="KW-0472">Membrane</keyword>
<evidence type="ECO:0000256" key="2">
    <source>
        <dbReference type="ARBA" id="ARBA00022592"/>
    </source>
</evidence>
<feature type="transmembrane region" description="Helical" evidence="8">
    <location>
        <begin position="139"/>
        <end position="158"/>
    </location>
</feature>
<sequence length="548" mass="58945">MAEIQQQQELLRNGAAAERDQEANGTTTTTTSSTTSGPKLELTVDEIIEQHVGSLGFAQIVHVFLVTRVDLRLPEHARHHIQRRAAQVEVQGGARGCGGGVRHVGDAVRARRGAWEWVGGSRTSTIAEWELICGNKFRAGIPASLFFIGSLLGSIFHGRLADKYLGRKRTILLSCLLTSLTAFLTSLSPDVWVYALLRFSNGFARSGIGICCLVLSTESVGRKWRGQVGQYGFLFFTLGFLSLPPRRLPHPPRLAQRLPRHLPPPPRLLPPPPPPLRLRVPPLARHQGEDRRGHVRTQPPRPPQREEAPDQPLHTHQQRQLVYYYYYVQDEEPVVCQVGHEEDRQVHGGRLRRRLRLLRRAAQRGEPQLQPLLHRRGERAHGAPGGLPGQRPAGGHAAEGALLVVGLRRGGAVRPVRPLREQEGQVRQGELAAAGPGGAGLHGGLGGVRRAVHLLRGAVPDEREEPGGVDAAAGADAGGGDSAAAGGAGEAEPLAVVRGLRGAGAVQRGGRALAAGDEGRPALRDAGAAGEGGGQDYYCSRPPCCNKE</sequence>
<feature type="compositionally biased region" description="Pro residues" evidence="7">
    <location>
        <begin position="261"/>
        <end position="276"/>
    </location>
</feature>
<evidence type="ECO:0000256" key="3">
    <source>
        <dbReference type="ARBA" id="ARBA00022692"/>
    </source>
</evidence>
<reference evidence="9" key="2">
    <citation type="submission" date="2023-04" db="EMBL/GenBank/DDBJ databases">
        <authorList>
            <person name="Bruccoleri R.E."/>
            <person name="Oakeley E.J."/>
            <person name="Faust A.-M."/>
            <person name="Dessus-Babus S."/>
            <person name="Altorfer M."/>
            <person name="Burckhardt D."/>
            <person name="Oertli M."/>
            <person name="Naumann U."/>
            <person name="Petersen F."/>
            <person name="Wong J."/>
        </authorList>
    </citation>
    <scope>NUCLEOTIDE SEQUENCE</scope>
    <source>
        <strain evidence="9">GSM-AAB239-AS_SAM_17_03QT</strain>
        <tissue evidence="9">Leaf</tissue>
    </source>
</reference>
<evidence type="ECO:0000256" key="6">
    <source>
        <dbReference type="ARBA" id="ARBA00023136"/>
    </source>
</evidence>
<dbReference type="InterPro" id="IPR036259">
    <property type="entry name" value="MFS_trans_sf"/>
</dbReference>
<dbReference type="GO" id="GO:0016020">
    <property type="term" value="C:membrane"/>
    <property type="evidence" value="ECO:0007669"/>
    <property type="project" value="UniProtKB-SubCell"/>
</dbReference>
<feature type="region of interest" description="Disordered" evidence="7">
    <location>
        <begin position="459"/>
        <end position="487"/>
    </location>
</feature>
<evidence type="ECO:0000256" key="8">
    <source>
        <dbReference type="SAM" id="Phobius"/>
    </source>
</evidence>
<accession>A0AAX6HUZ9</accession>
<dbReference type="PANTHER" id="PTHR24064">
    <property type="entry name" value="SOLUTE CARRIER FAMILY 22 MEMBER"/>
    <property type="match status" value="1"/>
</dbReference>
<keyword evidence="2" id="KW-0592">Phosphate transport</keyword>
<feature type="transmembrane region" description="Helical" evidence="8">
    <location>
        <begin position="170"/>
        <end position="187"/>
    </location>
</feature>
<dbReference type="EMBL" id="JANAVB010006779">
    <property type="protein sequence ID" value="KAJ6844095.1"/>
    <property type="molecule type" value="Genomic_DNA"/>
</dbReference>
<keyword evidence="5 8" id="KW-1133">Transmembrane helix</keyword>
<gene>
    <name evidence="9" type="ORF">M6B38_294895</name>
</gene>